<keyword evidence="2" id="KW-0489">Methyltransferase</keyword>
<dbReference type="InterPro" id="IPR013216">
    <property type="entry name" value="Methyltransf_11"/>
</dbReference>
<evidence type="ECO:0000313" key="2">
    <source>
        <dbReference type="EMBL" id="MBG6135978.1"/>
    </source>
</evidence>
<feature type="domain" description="Methyltransferase type 11" evidence="1">
    <location>
        <begin position="57"/>
        <end position="150"/>
    </location>
</feature>
<dbReference type="RefSeq" id="WP_197003022.1">
    <property type="nucleotide sequence ID" value="NZ_BONS01000001.1"/>
</dbReference>
<keyword evidence="3" id="KW-1185">Reference proteome</keyword>
<dbReference type="EMBL" id="JADOUF010000001">
    <property type="protein sequence ID" value="MBG6135978.1"/>
    <property type="molecule type" value="Genomic_DNA"/>
</dbReference>
<dbReference type="SUPFAM" id="SSF53335">
    <property type="entry name" value="S-adenosyl-L-methionine-dependent methyltransferases"/>
    <property type="match status" value="1"/>
</dbReference>
<dbReference type="InterPro" id="IPR029063">
    <property type="entry name" value="SAM-dependent_MTases_sf"/>
</dbReference>
<dbReference type="AlphaFoldDB" id="A0A8J7G932"/>
<protein>
    <submittedName>
        <fullName evidence="2">SAM-dependent methyltransferase</fullName>
    </submittedName>
</protein>
<name>A0A8J7G932_9ACTN</name>
<reference evidence="2" key="1">
    <citation type="submission" date="2020-11" db="EMBL/GenBank/DDBJ databases">
        <title>Sequencing the genomes of 1000 actinobacteria strains.</title>
        <authorList>
            <person name="Klenk H.-P."/>
        </authorList>
    </citation>
    <scope>NUCLEOTIDE SEQUENCE</scope>
    <source>
        <strain evidence="2">DSM 45356</strain>
    </source>
</reference>
<comment type="caution">
    <text evidence="2">The sequence shown here is derived from an EMBL/GenBank/DDBJ whole genome shotgun (WGS) entry which is preliminary data.</text>
</comment>
<dbReference type="PANTHER" id="PTHR43464:SF92">
    <property type="entry name" value="SLR1071 PROTEIN"/>
    <property type="match status" value="1"/>
</dbReference>
<dbReference type="Gene3D" id="3.40.50.150">
    <property type="entry name" value="Vaccinia Virus protein VP39"/>
    <property type="match status" value="1"/>
</dbReference>
<dbReference type="Pfam" id="PF08241">
    <property type="entry name" value="Methyltransf_11"/>
    <property type="match status" value="1"/>
</dbReference>
<dbReference type="GO" id="GO:0032259">
    <property type="term" value="P:methylation"/>
    <property type="evidence" value="ECO:0007669"/>
    <property type="project" value="UniProtKB-KW"/>
</dbReference>
<gene>
    <name evidence="2" type="ORF">IW245_002172</name>
</gene>
<keyword evidence="2" id="KW-0808">Transferase</keyword>
<dbReference type="GO" id="GO:0008757">
    <property type="term" value="F:S-adenosylmethionine-dependent methyltransferase activity"/>
    <property type="evidence" value="ECO:0007669"/>
    <property type="project" value="InterPro"/>
</dbReference>
<evidence type="ECO:0000259" key="1">
    <source>
        <dbReference type="Pfam" id="PF08241"/>
    </source>
</evidence>
<evidence type="ECO:0000313" key="3">
    <source>
        <dbReference type="Proteomes" id="UP000622552"/>
    </source>
</evidence>
<dbReference type="PANTHER" id="PTHR43464">
    <property type="entry name" value="METHYLTRANSFERASE"/>
    <property type="match status" value="1"/>
</dbReference>
<dbReference type="CDD" id="cd02440">
    <property type="entry name" value="AdoMet_MTases"/>
    <property type="match status" value="1"/>
</dbReference>
<dbReference type="Proteomes" id="UP000622552">
    <property type="component" value="Unassembled WGS sequence"/>
</dbReference>
<organism evidence="2 3">
    <name type="scientific">Longispora fulva</name>
    <dbReference type="NCBI Taxonomy" id="619741"/>
    <lineage>
        <taxon>Bacteria</taxon>
        <taxon>Bacillati</taxon>
        <taxon>Actinomycetota</taxon>
        <taxon>Actinomycetes</taxon>
        <taxon>Micromonosporales</taxon>
        <taxon>Micromonosporaceae</taxon>
        <taxon>Longispora</taxon>
    </lineage>
</organism>
<sequence length="286" mass="30965">MITAPSAAATAAESYLRARHDLTPGLQSEGAELLLAADGRSSYRIMADTVAGARRVLDLGCADGWLLERLAEAGAETLAGIDLSEGELAFARRRPALAGADLRCGRAQQLPYADGSYDAVVSHMAFMLMSDVEQVVAEVARVLVPGGMFAVAVGGGAVKGEARDLFMTLARPLFRARSTESQVPELGDRRTRRREGLDEILVPHGFEPVSWEPVAVDRRGTPEQVWEMLAGMLYDMHDLGEEQVAQLHDRFMTDSQSLVAPDGILPCGMWINHATTRLRSAQQIHA</sequence>
<proteinExistence type="predicted"/>
<accession>A0A8J7G932</accession>